<dbReference type="Gene3D" id="1.10.10.10">
    <property type="entry name" value="Winged helix-like DNA-binding domain superfamily/Winged helix DNA-binding domain"/>
    <property type="match status" value="1"/>
</dbReference>
<dbReference type="CDD" id="cd06170">
    <property type="entry name" value="LuxR_C_like"/>
    <property type="match status" value="1"/>
</dbReference>
<dbReference type="InterPro" id="IPR036388">
    <property type="entry name" value="WH-like_DNA-bd_sf"/>
</dbReference>
<dbReference type="SUPFAM" id="SSF48452">
    <property type="entry name" value="TPR-like"/>
    <property type="match status" value="1"/>
</dbReference>
<feature type="domain" description="HTH luxR-type" evidence="1">
    <location>
        <begin position="680"/>
        <end position="745"/>
    </location>
</feature>
<evidence type="ECO:0000313" key="2">
    <source>
        <dbReference type="EMBL" id="TNU73621.1"/>
    </source>
</evidence>
<dbReference type="InterPro" id="IPR000792">
    <property type="entry name" value="Tscrpt_reg_LuxR_C"/>
</dbReference>
<proteinExistence type="predicted"/>
<dbReference type="OrthoDB" id="483at2"/>
<dbReference type="GO" id="GO:0003677">
    <property type="term" value="F:DNA binding"/>
    <property type="evidence" value="ECO:0007669"/>
    <property type="project" value="InterPro"/>
</dbReference>
<dbReference type="SUPFAM" id="SSF46894">
    <property type="entry name" value="C-terminal effector domain of the bipartite response regulators"/>
    <property type="match status" value="1"/>
</dbReference>
<dbReference type="PROSITE" id="PS50043">
    <property type="entry name" value="HTH_LUXR_2"/>
    <property type="match status" value="1"/>
</dbReference>
<dbReference type="RefSeq" id="WP_108719786.1">
    <property type="nucleotide sequence ID" value="NZ_VENP01000038.1"/>
</dbReference>
<dbReference type="SMART" id="SM00421">
    <property type="entry name" value="HTH_LUXR"/>
    <property type="match status" value="1"/>
</dbReference>
<organism evidence="2 3">
    <name type="scientific">Miniimonas arenae</name>
    <dbReference type="NCBI Taxonomy" id="676201"/>
    <lineage>
        <taxon>Bacteria</taxon>
        <taxon>Bacillati</taxon>
        <taxon>Actinomycetota</taxon>
        <taxon>Actinomycetes</taxon>
        <taxon>Micrococcales</taxon>
        <taxon>Beutenbergiaceae</taxon>
        <taxon>Miniimonas</taxon>
    </lineage>
</organism>
<evidence type="ECO:0000313" key="3">
    <source>
        <dbReference type="Proteomes" id="UP000313849"/>
    </source>
</evidence>
<reference evidence="2 3" key="1">
    <citation type="submission" date="2019-06" db="EMBL/GenBank/DDBJ databases">
        <title>Draft genome sequence of Miniimonas arenae KCTC 19750T isolated from sea sand.</title>
        <authorList>
            <person name="Park S.-J."/>
        </authorList>
    </citation>
    <scope>NUCLEOTIDE SEQUENCE [LARGE SCALE GENOMIC DNA]</scope>
    <source>
        <strain evidence="2 3">KCTC 19750</strain>
    </source>
</reference>
<dbReference type="Pfam" id="PF00196">
    <property type="entry name" value="GerE"/>
    <property type="match status" value="1"/>
</dbReference>
<dbReference type="Proteomes" id="UP000313849">
    <property type="component" value="Unassembled WGS sequence"/>
</dbReference>
<name>A0A5C5BA97_9MICO</name>
<dbReference type="PRINTS" id="PR00038">
    <property type="entry name" value="HTHLUXR"/>
</dbReference>
<dbReference type="InterPro" id="IPR011990">
    <property type="entry name" value="TPR-like_helical_dom_sf"/>
</dbReference>
<comment type="caution">
    <text evidence="2">The sequence shown here is derived from an EMBL/GenBank/DDBJ whole genome shotgun (WGS) entry which is preliminary data.</text>
</comment>
<dbReference type="InterPro" id="IPR016032">
    <property type="entry name" value="Sig_transdc_resp-reg_C-effctor"/>
</dbReference>
<dbReference type="AlphaFoldDB" id="A0A5C5BA97"/>
<protein>
    <recommendedName>
        <fullName evidence="1">HTH luxR-type domain-containing protein</fullName>
    </recommendedName>
</protein>
<accession>A0A5C5BA97</accession>
<sequence>MERVAEPSDEVLDAVDDIRAGRPRVLVVVGDAADHTLDATIATCDDADIVRVPSHARERALPYAVLVTLLLRLGPLPRGPLTDLATQGVGESTVSLGVALIDHLSARAEKRAILLVVPRLDLVDVASTDVLLFAMNRLENARVGLLAGTRTPLPDIGDAEVFLLDGEPSFSPDLAVEERVDEVLAPAAPRLTAAADVDGVAVADRDPFLIVVRAGERAAAQGARLAAAQVWSTAATLAPDPPTAAATYLRAAAAAWDAGRPDIAVEALGEAGLDLADPAERAAAAILEGQILTWTTSAEAARTALLARAEDLEPEHAATLLVSAAAIATMAAHADAEDLARRALRTARACGASATTVLSAQIMLTHAALMRCDGAIPREVTAAFELGDEVTDQIGPGAERDVLGMGQMVGFDQMIREEWRAARTTFGGVLRAARQAGYDGAARFAAAMDAEVAWRIGRWPEARAGALSEAEFVAGVGRRAGTWGDPTYARVEAALGHVELAVEHAGRSARSADALGLEALGAWSRHALGLAALADGRPEDAIAPLEWVAQVALSSGPRHPGILWWHGDLLEAYVATGRVVEATRLQRRLEALARSGNAWCAAICARAEGLLRGDRSALTRSAQKLDALGAPFEAARSRLALAELGDRGAATAALGAFTSLGAAPWVERARLAGGLAPVAEPTTLANLTPAELRVALAVGRGRTTREAASELALSPRTVDAHLQAIYRKLQVRSRTQLALVLGERGTD</sequence>
<keyword evidence="3" id="KW-1185">Reference proteome</keyword>
<evidence type="ECO:0000259" key="1">
    <source>
        <dbReference type="PROSITE" id="PS50043"/>
    </source>
</evidence>
<dbReference type="GO" id="GO:0006355">
    <property type="term" value="P:regulation of DNA-templated transcription"/>
    <property type="evidence" value="ECO:0007669"/>
    <property type="project" value="InterPro"/>
</dbReference>
<dbReference type="EMBL" id="VENP01000038">
    <property type="protein sequence ID" value="TNU73621.1"/>
    <property type="molecule type" value="Genomic_DNA"/>
</dbReference>
<gene>
    <name evidence="2" type="ORF">FH969_10425</name>
</gene>